<keyword evidence="2" id="KW-1185">Reference proteome</keyword>
<reference evidence="1 2" key="1">
    <citation type="submission" date="2020-08" db="EMBL/GenBank/DDBJ databases">
        <authorList>
            <person name="Ren C."/>
            <person name="Gu Y."/>
            <person name="Xu Y."/>
        </authorList>
    </citation>
    <scope>NUCLEOTIDE SEQUENCE [LARGE SCALE GENOMIC DNA]</scope>
    <source>
        <strain evidence="1 2">LBM18003</strain>
    </source>
</reference>
<dbReference type="AlphaFoldDB" id="A0A7G9WJA8"/>
<dbReference type="EMBL" id="CP060696">
    <property type="protein sequence ID" value="QNO18770.1"/>
    <property type="molecule type" value="Genomic_DNA"/>
</dbReference>
<dbReference type="Proteomes" id="UP000516046">
    <property type="component" value="Chromosome"/>
</dbReference>
<proteinExistence type="predicted"/>
<evidence type="ECO:0000313" key="2">
    <source>
        <dbReference type="Proteomes" id="UP000516046"/>
    </source>
</evidence>
<dbReference type="InterPro" id="IPR027417">
    <property type="entry name" value="P-loop_NTPase"/>
</dbReference>
<gene>
    <name evidence="1" type="ORF">H6X83_03815</name>
</gene>
<dbReference type="Pfam" id="PF13238">
    <property type="entry name" value="AAA_18"/>
    <property type="match status" value="1"/>
</dbReference>
<evidence type="ECO:0000313" key="1">
    <source>
        <dbReference type="EMBL" id="QNO18770.1"/>
    </source>
</evidence>
<organism evidence="1 2">
    <name type="scientific">Caproicibacterium amylolyticum</name>
    <dbReference type="NCBI Taxonomy" id="2766537"/>
    <lineage>
        <taxon>Bacteria</taxon>
        <taxon>Bacillati</taxon>
        <taxon>Bacillota</taxon>
        <taxon>Clostridia</taxon>
        <taxon>Eubacteriales</taxon>
        <taxon>Oscillospiraceae</taxon>
        <taxon>Caproicibacterium</taxon>
    </lineage>
</organism>
<dbReference type="KEGG" id="caml:H6X83_03815"/>
<dbReference type="RefSeq" id="WP_212507838.1">
    <property type="nucleotide sequence ID" value="NZ_CP060696.1"/>
</dbReference>
<dbReference type="SUPFAM" id="SSF52540">
    <property type="entry name" value="P-loop containing nucleoside triphosphate hydrolases"/>
    <property type="match status" value="1"/>
</dbReference>
<name>A0A7G9WJA8_9FIRM</name>
<dbReference type="Gene3D" id="3.40.50.300">
    <property type="entry name" value="P-loop containing nucleotide triphosphate hydrolases"/>
    <property type="match status" value="1"/>
</dbReference>
<sequence length="168" mass="19025">MKNLILINGTMGAGKTTVSRELQKLLPDNVFLDGDWCWMMSPFTVTPETKAMVQQNITFLLNQFLACSAYRNIIFCWVMQEQSIVDEVLSELHTQDCRVYPFTLMCSKEGLLRHLEADIRSGIRTPDVIARSLARLPGYESQNSVKIDVSNTTPAQAAEKIRQQLPND</sequence>
<protein>
    <submittedName>
        <fullName evidence="1">AAA family ATPase</fullName>
    </submittedName>
</protein>
<accession>A0A7G9WJA8</accession>